<sequence>MTIAGIDYRLLDSLYAPSTLHDPSAHRSIERQGELGTKLLQREKERASLTRGEKRKERRGEEKREDKKRACPLALLREESRPSTIRERCAALLSSVKPRESRMEFCCHPKRVANYASDLGQVPAQLQLTTKPFIADTPSPQNALSSWEADHQGRDRLWLVDRGLGLIVHKSRLSVLNTKADRHTSLLIKCSVELLGKGEKVRKFVMIEKSVLSVPAVVHILDDASLLSIAFNLSSWFTKSVRRKKLFIR</sequence>
<feature type="compositionally biased region" description="Basic and acidic residues" evidence="1">
    <location>
        <begin position="23"/>
        <end position="33"/>
    </location>
</feature>
<evidence type="ECO:0000313" key="2">
    <source>
        <dbReference type="EMBL" id="EJK59811.1"/>
    </source>
</evidence>
<evidence type="ECO:0000256" key="1">
    <source>
        <dbReference type="SAM" id="MobiDB-lite"/>
    </source>
</evidence>
<dbReference type="Proteomes" id="UP000266841">
    <property type="component" value="Unassembled WGS sequence"/>
</dbReference>
<feature type="compositionally biased region" description="Basic and acidic residues" evidence="1">
    <location>
        <begin position="40"/>
        <end position="68"/>
    </location>
</feature>
<accession>K0SFV4</accession>
<keyword evidence="3" id="KW-1185">Reference proteome</keyword>
<feature type="region of interest" description="Disordered" evidence="1">
    <location>
        <begin position="23"/>
        <end position="68"/>
    </location>
</feature>
<protein>
    <submittedName>
        <fullName evidence="2">Uncharacterized protein</fullName>
    </submittedName>
</protein>
<proteinExistence type="predicted"/>
<comment type="caution">
    <text evidence="2">The sequence shown here is derived from an EMBL/GenBank/DDBJ whole genome shotgun (WGS) entry which is preliminary data.</text>
</comment>
<dbReference type="EMBL" id="AGNL01022259">
    <property type="protein sequence ID" value="EJK59811.1"/>
    <property type="molecule type" value="Genomic_DNA"/>
</dbReference>
<gene>
    <name evidence="2" type="ORF">THAOC_19921</name>
</gene>
<reference evidence="2 3" key="1">
    <citation type="journal article" date="2012" name="Genome Biol.">
        <title>Genome and low-iron response of an oceanic diatom adapted to chronic iron limitation.</title>
        <authorList>
            <person name="Lommer M."/>
            <person name="Specht M."/>
            <person name="Roy A.S."/>
            <person name="Kraemer L."/>
            <person name="Andreson R."/>
            <person name="Gutowska M.A."/>
            <person name="Wolf J."/>
            <person name="Bergner S.V."/>
            <person name="Schilhabel M.B."/>
            <person name="Klostermeier U.C."/>
            <person name="Beiko R.G."/>
            <person name="Rosenstiel P."/>
            <person name="Hippler M."/>
            <person name="Laroche J."/>
        </authorList>
    </citation>
    <scope>NUCLEOTIDE SEQUENCE [LARGE SCALE GENOMIC DNA]</scope>
    <source>
        <strain evidence="2 3">CCMP1005</strain>
    </source>
</reference>
<evidence type="ECO:0000313" key="3">
    <source>
        <dbReference type="Proteomes" id="UP000266841"/>
    </source>
</evidence>
<dbReference type="AlphaFoldDB" id="K0SFV4"/>
<name>K0SFV4_THAOC</name>
<organism evidence="2 3">
    <name type="scientific">Thalassiosira oceanica</name>
    <name type="common">Marine diatom</name>
    <dbReference type="NCBI Taxonomy" id="159749"/>
    <lineage>
        <taxon>Eukaryota</taxon>
        <taxon>Sar</taxon>
        <taxon>Stramenopiles</taxon>
        <taxon>Ochrophyta</taxon>
        <taxon>Bacillariophyta</taxon>
        <taxon>Coscinodiscophyceae</taxon>
        <taxon>Thalassiosirophycidae</taxon>
        <taxon>Thalassiosirales</taxon>
        <taxon>Thalassiosiraceae</taxon>
        <taxon>Thalassiosira</taxon>
    </lineage>
</organism>